<accession>A0A4R5KIH6</accession>
<keyword evidence="3" id="KW-1185">Reference proteome</keyword>
<dbReference type="PANTHER" id="PTHR38589">
    <property type="entry name" value="BLR0621 PROTEIN"/>
    <property type="match status" value="1"/>
</dbReference>
<dbReference type="EMBL" id="SMRU01000016">
    <property type="protein sequence ID" value="TDF94227.1"/>
    <property type="molecule type" value="Genomic_DNA"/>
</dbReference>
<sequence length="492" mass="52072">MKAADFAVPGAIGAKHESLGGDAGALGPAIADQQCGLPGGACKQQFQKGWIYYVPGQGTFYVWAGINGRYQMVGADTGNLGYPISDEQCGLAGSACSQQFQGGPIYFVPGYGTFAVWGGINGRYQSFGGSAGYLGYPSSSEQCGLPGNVCAQQFQHGGIYFVPGYGTFAVIGAINGRYQGLGGINGYLGAPHGEEQCGLRFGGCSQQFTGGKIYFAVGAGTMPVWGGLGSFYDSRHAQDSVIGYPTTAEACDAAGNCSQSFQFGRLQWISTGGVRYTISTDGYCPALNSGAVKYSTAGAQRVSLAIADGYRSTQVSMITCVRRPGDGQYVKEWGAIGSAGESGFAGPGVATGPTWQAFSPTGSFTVTEAFGLGNPGTALSYRTLNPFSRWGGRLNANYNQYFESSSDIFPDENMWYFATRPTHDYRQGVVINYNRPPDSPIVMNAGFAIFLHGNNKPTWGCLAFNDPDLLQFMRTAQAGDRIVMGVGYDIFW</sequence>
<dbReference type="InterPro" id="IPR013207">
    <property type="entry name" value="LGFP"/>
</dbReference>
<gene>
    <name evidence="2" type="ORF">E1809_14120</name>
</gene>
<dbReference type="InterPro" id="IPR005490">
    <property type="entry name" value="LD_TPept_cat_dom"/>
</dbReference>
<dbReference type="PANTHER" id="PTHR38589:SF1">
    <property type="entry name" value="BLR0621 PROTEIN"/>
    <property type="match status" value="1"/>
</dbReference>
<dbReference type="GO" id="GO:0016740">
    <property type="term" value="F:transferase activity"/>
    <property type="evidence" value="ECO:0007669"/>
    <property type="project" value="InterPro"/>
</dbReference>
<dbReference type="OrthoDB" id="4853485at2"/>
<proteinExistence type="predicted"/>
<reference evidence="2 3" key="1">
    <citation type="submission" date="2019-03" db="EMBL/GenBank/DDBJ databases">
        <title>Whole genome sequence of Arthrobacter sp JH1-1.</title>
        <authorList>
            <person name="Trinh H.N."/>
        </authorList>
    </citation>
    <scope>NUCLEOTIDE SEQUENCE [LARGE SCALE GENOMIC DNA]</scope>
    <source>
        <strain evidence="2 3">JH1-1</strain>
    </source>
</reference>
<dbReference type="Pfam" id="PF08310">
    <property type="entry name" value="LGFP"/>
    <property type="match status" value="4"/>
</dbReference>
<evidence type="ECO:0000259" key="1">
    <source>
        <dbReference type="Pfam" id="PF03734"/>
    </source>
</evidence>
<organism evidence="2 3">
    <name type="scientific">Arthrobacter terricola</name>
    <dbReference type="NCBI Taxonomy" id="2547396"/>
    <lineage>
        <taxon>Bacteria</taxon>
        <taxon>Bacillati</taxon>
        <taxon>Actinomycetota</taxon>
        <taxon>Actinomycetes</taxon>
        <taxon>Micrococcales</taxon>
        <taxon>Micrococcaceae</taxon>
        <taxon>Arthrobacter</taxon>
    </lineage>
</organism>
<comment type="caution">
    <text evidence="2">The sequence shown here is derived from an EMBL/GenBank/DDBJ whole genome shotgun (WGS) entry which is preliminary data.</text>
</comment>
<name>A0A4R5KIH6_9MICC</name>
<dbReference type="RefSeq" id="WP_133204880.1">
    <property type="nucleotide sequence ID" value="NZ_SMRU01000016.1"/>
</dbReference>
<feature type="domain" description="L,D-TPase catalytic" evidence="1">
    <location>
        <begin position="347"/>
        <end position="483"/>
    </location>
</feature>
<dbReference type="AlphaFoldDB" id="A0A4R5KIH6"/>
<protein>
    <recommendedName>
        <fullName evidence="1">L,D-TPase catalytic domain-containing protein</fullName>
    </recommendedName>
</protein>
<dbReference type="Proteomes" id="UP000295511">
    <property type="component" value="Unassembled WGS sequence"/>
</dbReference>
<evidence type="ECO:0000313" key="2">
    <source>
        <dbReference type="EMBL" id="TDF94227.1"/>
    </source>
</evidence>
<dbReference type="Pfam" id="PF03734">
    <property type="entry name" value="YkuD"/>
    <property type="match status" value="1"/>
</dbReference>
<evidence type="ECO:0000313" key="3">
    <source>
        <dbReference type="Proteomes" id="UP000295511"/>
    </source>
</evidence>